<name>C0ECJ3_9FIRM</name>
<feature type="transmembrane region" description="Helical" evidence="1">
    <location>
        <begin position="171"/>
        <end position="188"/>
    </location>
</feature>
<evidence type="ECO:0000256" key="1">
    <source>
        <dbReference type="SAM" id="Phobius"/>
    </source>
</evidence>
<evidence type="ECO:0000313" key="3">
    <source>
        <dbReference type="Proteomes" id="UP000003340"/>
    </source>
</evidence>
<accession>C0ECJ3</accession>
<sequence>MKQRIVILTVGTAISLFLFLKMNAWEYWAVPLLPLGCGILYFLFPSILLRIPGNAGASCLNIAVVLRYLVSPLLLGLQGFLPSRGAVPDAEEVAVGTALMLYELTAVFVVIHLFGGCLERDRCGGVRKTNSGGPVVLAVAGAAAVAIFPQILEKYSFLFSSQELVRERVEIPGTAELLFQFGVVFGMLKLVECLSLHRACCWRFFCAVALVTAAGSFVPYSSRFGILLPFLAGWLVLRRCFPSYRRVLNGLFPLLLAGLLLFSTLKKEGGPDSGFSTTALDLAQNASQTLQSYFSGITNVALSVRMRTVFAGGFSPGILLSDLCKSVMGLSGIFAGNTGTTELFNLVFYGERAARDQIVPMIGQGYCFFGFALAPVFSALSALLAVWFDMLCKRSRDVFSIYLFGYLSVRFGLFLMVNASILTAELTNLFLPIFLLGWLNDRLTVFPKGGVS</sequence>
<keyword evidence="1" id="KW-0472">Membrane</keyword>
<dbReference type="EMBL" id="ACEC01000052">
    <property type="protein sequence ID" value="EEG30809.1"/>
    <property type="molecule type" value="Genomic_DNA"/>
</dbReference>
<feature type="transmembrane region" description="Helical" evidence="1">
    <location>
        <begin position="224"/>
        <end position="241"/>
    </location>
</feature>
<feature type="transmembrane region" description="Helical" evidence="1">
    <location>
        <begin position="93"/>
        <end position="114"/>
    </location>
</feature>
<feature type="transmembrane region" description="Helical" evidence="1">
    <location>
        <begin position="135"/>
        <end position="151"/>
    </location>
</feature>
<dbReference type="AlphaFoldDB" id="C0ECJ3"/>
<dbReference type="HOGENOM" id="CLU_549516_0_0_9"/>
<keyword evidence="3" id="KW-1185">Reference proteome</keyword>
<protein>
    <submittedName>
        <fullName evidence="2">Uncharacterized protein</fullName>
    </submittedName>
</protein>
<dbReference type="STRING" id="537013.CLOSTMETH_01564"/>
<comment type="caution">
    <text evidence="2">The sequence shown here is derived from an EMBL/GenBank/DDBJ whole genome shotgun (WGS) entry which is preliminary data.</text>
</comment>
<feature type="transmembrane region" description="Helical" evidence="1">
    <location>
        <begin position="248"/>
        <end position="265"/>
    </location>
</feature>
<feature type="transmembrane region" description="Helical" evidence="1">
    <location>
        <begin position="200"/>
        <end position="218"/>
    </location>
</feature>
<feature type="transmembrane region" description="Helical" evidence="1">
    <location>
        <begin position="28"/>
        <end position="48"/>
    </location>
</feature>
<organism evidence="2 3">
    <name type="scientific">[Clostridium] methylpentosum DSM 5476</name>
    <dbReference type="NCBI Taxonomy" id="537013"/>
    <lineage>
        <taxon>Bacteria</taxon>
        <taxon>Bacillati</taxon>
        <taxon>Bacillota</taxon>
        <taxon>Clostridia</taxon>
        <taxon>Eubacteriales</taxon>
        <taxon>Oscillospiraceae</taxon>
        <taxon>Oscillospiraceae incertae sedis</taxon>
    </lineage>
</organism>
<keyword evidence="1" id="KW-0812">Transmembrane</keyword>
<keyword evidence="1" id="KW-1133">Transmembrane helix</keyword>
<feature type="transmembrane region" description="Helical" evidence="1">
    <location>
        <begin position="60"/>
        <end position="81"/>
    </location>
</feature>
<feature type="transmembrane region" description="Helical" evidence="1">
    <location>
        <begin position="368"/>
        <end position="388"/>
    </location>
</feature>
<dbReference type="Proteomes" id="UP000003340">
    <property type="component" value="Unassembled WGS sequence"/>
</dbReference>
<evidence type="ECO:0000313" key="2">
    <source>
        <dbReference type="EMBL" id="EEG30809.1"/>
    </source>
</evidence>
<proteinExistence type="predicted"/>
<reference evidence="2 3" key="2">
    <citation type="submission" date="2009-02" db="EMBL/GenBank/DDBJ databases">
        <title>Draft genome sequence of Clostridium methylpentosum (DSM 5476).</title>
        <authorList>
            <person name="Sudarsanam P."/>
            <person name="Ley R."/>
            <person name="Guruge J."/>
            <person name="Turnbaugh P.J."/>
            <person name="Mahowald M."/>
            <person name="Liep D."/>
            <person name="Gordon J."/>
        </authorList>
    </citation>
    <scope>NUCLEOTIDE SEQUENCE [LARGE SCALE GENOMIC DNA]</scope>
    <source>
        <strain evidence="2 3">DSM 5476</strain>
    </source>
</reference>
<gene>
    <name evidence="2" type="ORF">CLOSTMETH_01564</name>
</gene>
<dbReference type="eggNOG" id="ENOG5033CDC">
    <property type="taxonomic scope" value="Bacteria"/>
</dbReference>
<feature type="transmembrane region" description="Helical" evidence="1">
    <location>
        <begin position="400"/>
        <end position="422"/>
    </location>
</feature>
<reference evidence="2 3" key="1">
    <citation type="submission" date="2009-01" db="EMBL/GenBank/DDBJ databases">
        <authorList>
            <person name="Fulton L."/>
            <person name="Clifton S."/>
            <person name="Fulton B."/>
            <person name="Xu J."/>
            <person name="Minx P."/>
            <person name="Pepin K.H."/>
            <person name="Johnson M."/>
            <person name="Bhonagiri V."/>
            <person name="Nash W.E."/>
            <person name="Mardis E.R."/>
            <person name="Wilson R.K."/>
        </authorList>
    </citation>
    <scope>NUCLEOTIDE SEQUENCE [LARGE SCALE GENOMIC DNA]</scope>
    <source>
        <strain evidence="2 3">DSM 5476</strain>
    </source>
</reference>
<feature type="transmembrane region" description="Helical" evidence="1">
    <location>
        <begin position="5"/>
        <end position="22"/>
    </location>
</feature>